<dbReference type="PANTHER" id="PTHR45138">
    <property type="entry name" value="REGULATORY COMPONENTS OF SENSORY TRANSDUCTION SYSTEM"/>
    <property type="match status" value="1"/>
</dbReference>
<name>A0A238X8P2_9ACTN</name>
<dbReference type="Pfam" id="PF00990">
    <property type="entry name" value="GGDEF"/>
    <property type="match status" value="1"/>
</dbReference>
<sequence length="309" mass="32873">MLVDRRTPALLLAVLYGVSGVLCLSSTRWPMHRDTPVGLLWVLAATGLGGGVLIWCLRFRLRDWMMHSAVALAGVLVALLAWQSVTAIGIVGLGPALIAVGLFAAHFFDLPAARLHAALLVVLATAGAVAAEPDVFAASWAPIVVSVVALTEAHGRLARNLRRAATTDPLTGVANRRAWETEAARHLARAERTGEPLSVAILDLDGFKEVNDRDGHGAGDALLRDLTAGWTARLRESDLLGRYGGDEFLLRLPATDEGGAQEILRQLGTTHAFPWSVGIATMRPGDTLPAVLARADADLYLQKRGGRTA</sequence>
<dbReference type="RefSeq" id="WP_176445531.1">
    <property type="nucleotide sequence ID" value="NZ_FZNO01000012.1"/>
</dbReference>
<evidence type="ECO:0000256" key="1">
    <source>
        <dbReference type="SAM" id="Phobius"/>
    </source>
</evidence>
<dbReference type="InterPro" id="IPR000160">
    <property type="entry name" value="GGDEF_dom"/>
</dbReference>
<evidence type="ECO:0000259" key="2">
    <source>
        <dbReference type="PROSITE" id="PS50887"/>
    </source>
</evidence>
<dbReference type="PANTHER" id="PTHR45138:SF24">
    <property type="entry name" value="DIGUANYLATE CYCLASE DGCC-RELATED"/>
    <property type="match status" value="1"/>
</dbReference>
<keyword evidence="4" id="KW-1185">Reference proteome</keyword>
<keyword evidence="1" id="KW-0812">Transmembrane</keyword>
<dbReference type="GO" id="GO:1902201">
    <property type="term" value="P:negative regulation of bacterial-type flagellum-dependent cell motility"/>
    <property type="evidence" value="ECO:0007669"/>
    <property type="project" value="TreeGrafter"/>
</dbReference>
<feature type="transmembrane region" description="Helical" evidence="1">
    <location>
        <begin position="64"/>
        <end position="82"/>
    </location>
</feature>
<dbReference type="SUPFAM" id="SSF55073">
    <property type="entry name" value="Nucleotide cyclase"/>
    <property type="match status" value="1"/>
</dbReference>
<dbReference type="NCBIfam" id="TIGR00254">
    <property type="entry name" value="GGDEF"/>
    <property type="match status" value="1"/>
</dbReference>
<proteinExistence type="predicted"/>
<dbReference type="GO" id="GO:0043709">
    <property type="term" value="P:cell adhesion involved in single-species biofilm formation"/>
    <property type="evidence" value="ECO:0007669"/>
    <property type="project" value="TreeGrafter"/>
</dbReference>
<keyword evidence="1" id="KW-0472">Membrane</keyword>
<organism evidence="3 4">
    <name type="scientific">Blastococcus mobilis</name>
    <dbReference type="NCBI Taxonomy" id="1938746"/>
    <lineage>
        <taxon>Bacteria</taxon>
        <taxon>Bacillati</taxon>
        <taxon>Actinomycetota</taxon>
        <taxon>Actinomycetes</taxon>
        <taxon>Geodermatophilales</taxon>
        <taxon>Geodermatophilaceae</taxon>
        <taxon>Blastococcus</taxon>
    </lineage>
</organism>
<dbReference type="Gene3D" id="3.30.70.270">
    <property type="match status" value="1"/>
</dbReference>
<evidence type="ECO:0000313" key="3">
    <source>
        <dbReference type="EMBL" id="SNR55070.1"/>
    </source>
</evidence>
<dbReference type="InterPro" id="IPR050469">
    <property type="entry name" value="Diguanylate_Cyclase"/>
</dbReference>
<feature type="transmembrane region" description="Helical" evidence="1">
    <location>
        <begin position="39"/>
        <end position="57"/>
    </location>
</feature>
<dbReference type="GO" id="GO:0052621">
    <property type="term" value="F:diguanylate cyclase activity"/>
    <property type="evidence" value="ECO:0007669"/>
    <property type="project" value="TreeGrafter"/>
</dbReference>
<keyword evidence="1" id="KW-1133">Transmembrane helix</keyword>
<accession>A0A238X8P2</accession>
<dbReference type="PROSITE" id="PS50887">
    <property type="entry name" value="GGDEF"/>
    <property type="match status" value="1"/>
</dbReference>
<feature type="transmembrane region" description="Helical" evidence="1">
    <location>
        <begin position="88"/>
        <end position="108"/>
    </location>
</feature>
<dbReference type="InterPro" id="IPR043128">
    <property type="entry name" value="Rev_trsase/Diguanyl_cyclase"/>
</dbReference>
<dbReference type="Proteomes" id="UP000198403">
    <property type="component" value="Unassembled WGS sequence"/>
</dbReference>
<feature type="transmembrane region" description="Helical" evidence="1">
    <location>
        <begin position="115"/>
        <end position="131"/>
    </location>
</feature>
<dbReference type="SMART" id="SM00267">
    <property type="entry name" value="GGDEF"/>
    <property type="match status" value="1"/>
</dbReference>
<feature type="transmembrane region" description="Helical" evidence="1">
    <location>
        <begin position="137"/>
        <end position="153"/>
    </location>
</feature>
<dbReference type="GO" id="GO:0005886">
    <property type="term" value="C:plasma membrane"/>
    <property type="evidence" value="ECO:0007669"/>
    <property type="project" value="TreeGrafter"/>
</dbReference>
<gene>
    <name evidence="3" type="ORF">SAMN06272737_11242</name>
</gene>
<dbReference type="CDD" id="cd01949">
    <property type="entry name" value="GGDEF"/>
    <property type="match status" value="1"/>
</dbReference>
<feature type="domain" description="GGDEF" evidence="2">
    <location>
        <begin position="195"/>
        <end position="309"/>
    </location>
</feature>
<dbReference type="InterPro" id="IPR029787">
    <property type="entry name" value="Nucleotide_cyclase"/>
</dbReference>
<reference evidence="3 4" key="1">
    <citation type="submission" date="2017-06" db="EMBL/GenBank/DDBJ databases">
        <authorList>
            <person name="Kim H.J."/>
            <person name="Triplett B.A."/>
        </authorList>
    </citation>
    <scope>NUCLEOTIDE SEQUENCE [LARGE SCALE GENOMIC DNA]</scope>
    <source>
        <strain evidence="3 4">DSM 44272</strain>
    </source>
</reference>
<evidence type="ECO:0000313" key="4">
    <source>
        <dbReference type="Proteomes" id="UP000198403"/>
    </source>
</evidence>
<dbReference type="AlphaFoldDB" id="A0A238X8P2"/>
<protein>
    <submittedName>
        <fullName evidence="3">Diguanylate cyclase (GGDEF) domain-containing protein</fullName>
    </submittedName>
</protein>
<dbReference type="EMBL" id="FZNO01000012">
    <property type="protein sequence ID" value="SNR55070.1"/>
    <property type="molecule type" value="Genomic_DNA"/>
</dbReference>